<evidence type="ECO:0000313" key="3">
    <source>
        <dbReference type="EMBL" id="MDP2541342.1"/>
    </source>
</evidence>
<sequence length="170" mass="19553">MKHLVIVTHPNIEESNVNKSWINELQQHDDKVTIHQLYKEYPDLNIDVAKEQELLLNHDSIVIQFPLHWFNTPFLLKKWMDEVLTYGWAFGPGGDKLKGKKFRLSVSTGGTEETYNSFVSLEDLLKSVTVSFQFCGSEVLPSHVFYGANDNPKLEDIKVNSKQYADLILN</sequence>
<dbReference type="RefSeq" id="WP_099213873.1">
    <property type="nucleotide sequence ID" value="NZ_JAUYVU010000005.1"/>
</dbReference>
<comment type="caution">
    <text evidence="4">The sequence shown here is derived from an EMBL/GenBank/DDBJ whole genome shotgun (WGS) entry which is preliminary data.</text>
</comment>
<proteinExistence type="predicted"/>
<keyword evidence="6" id="KW-1185">Reference proteome</keyword>
<gene>
    <name evidence="4" type="ORF">CSC81_00875</name>
    <name evidence="3" type="ORF">Q8W23_07630</name>
</gene>
<keyword evidence="1 3" id="KW-0560">Oxidoreductase</keyword>
<reference evidence="4" key="2">
    <citation type="submission" date="2017-10" db="EMBL/GenBank/DDBJ databases">
        <authorList>
            <person name="Enke T.N."/>
            <person name="Cordero O.X."/>
        </authorList>
    </citation>
    <scope>NUCLEOTIDE SEQUENCE</scope>
    <source>
        <strain evidence="4">4G03</strain>
    </source>
</reference>
<dbReference type="Gene3D" id="3.40.50.360">
    <property type="match status" value="1"/>
</dbReference>
<accession>A0A2G1BYX6</accession>
<dbReference type="Proteomes" id="UP001242342">
    <property type="component" value="Unassembled WGS sequence"/>
</dbReference>
<reference evidence="4 5" key="1">
    <citation type="journal article" date="2016" name="Nat. Commun.">
        <title>Microbial interactions lead to rapid micro-scale successions on model marine particles.</title>
        <authorList>
            <person name="Datta M.S."/>
            <person name="Sliwerska E."/>
            <person name="Gore J."/>
            <person name="Polz M.F."/>
            <person name="Cordero O.X."/>
        </authorList>
    </citation>
    <scope>NUCLEOTIDE SEQUENCE [LARGE SCALE GENOMIC DNA]</scope>
    <source>
        <strain evidence="4 5">4G03</strain>
    </source>
</reference>
<dbReference type="InterPro" id="IPR003680">
    <property type="entry name" value="Flavodoxin_fold"/>
</dbReference>
<dbReference type="InterPro" id="IPR046980">
    <property type="entry name" value="KefG/KefF"/>
</dbReference>
<dbReference type="PANTHER" id="PTHR47307">
    <property type="entry name" value="GLUTATHIONE-REGULATED POTASSIUM-EFFLUX SYSTEM ANCILLARY PROTEIN KEFG"/>
    <property type="match status" value="1"/>
</dbReference>
<protein>
    <submittedName>
        <fullName evidence="4">NAD(P)H oxidoreductase</fullName>
    </submittedName>
    <submittedName>
        <fullName evidence="3">NAD(P)H-dependent oxidoreductase</fullName>
        <ecNumber evidence="3">1.-.-.-</ecNumber>
    </submittedName>
</protein>
<evidence type="ECO:0000259" key="2">
    <source>
        <dbReference type="Pfam" id="PF02525"/>
    </source>
</evidence>
<evidence type="ECO:0000313" key="4">
    <source>
        <dbReference type="EMBL" id="PHN99198.1"/>
    </source>
</evidence>
<dbReference type="PANTHER" id="PTHR47307:SF1">
    <property type="entry name" value="GLUTATHIONE-REGULATED POTASSIUM-EFFLUX SYSTEM ANCILLARY PROTEIN KEFG"/>
    <property type="match status" value="1"/>
</dbReference>
<dbReference type="SUPFAM" id="SSF52218">
    <property type="entry name" value="Flavoproteins"/>
    <property type="match status" value="1"/>
</dbReference>
<dbReference type="Pfam" id="PF02525">
    <property type="entry name" value="Flavodoxin_2"/>
    <property type="match status" value="1"/>
</dbReference>
<organism evidence="4 5">
    <name type="scientific">Tenacibaculum discolor</name>
    <dbReference type="NCBI Taxonomy" id="361581"/>
    <lineage>
        <taxon>Bacteria</taxon>
        <taxon>Pseudomonadati</taxon>
        <taxon>Bacteroidota</taxon>
        <taxon>Flavobacteriia</taxon>
        <taxon>Flavobacteriales</taxon>
        <taxon>Flavobacteriaceae</taxon>
        <taxon>Tenacibaculum</taxon>
    </lineage>
</organism>
<evidence type="ECO:0000313" key="6">
    <source>
        <dbReference type="Proteomes" id="UP001242342"/>
    </source>
</evidence>
<name>A0A2G1BYX6_9FLAO</name>
<dbReference type="GO" id="GO:0010181">
    <property type="term" value="F:FMN binding"/>
    <property type="evidence" value="ECO:0007669"/>
    <property type="project" value="TreeGrafter"/>
</dbReference>
<dbReference type="EMBL" id="JAUYVU010000005">
    <property type="protein sequence ID" value="MDP2541342.1"/>
    <property type="molecule type" value="Genomic_DNA"/>
</dbReference>
<dbReference type="EC" id="1.-.-.-" evidence="3"/>
<dbReference type="AlphaFoldDB" id="A0A2G1BYX6"/>
<dbReference type="GO" id="GO:0003955">
    <property type="term" value="F:NAD(P)H dehydrogenase (quinone) activity"/>
    <property type="evidence" value="ECO:0007669"/>
    <property type="project" value="TreeGrafter"/>
</dbReference>
<reference evidence="3 6" key="3">
    <citation type="submission" date="2023-07" db="EMBL/GenBank/DDBJ databases">
        <title>Genome content predicts the carbon catabolic preferences of heterotrophic bacteria.</title>
        <authorList>
            <person name="Gralka M."/>
        </authorList>
    </citation>
    <scope>NUCLEOTIDE SEQUENCE [LARGE SCALE GENOMIC DNA]</scope>
    <source>
        <strain evidence="3 6">4G03</strain>
    </source>
</reference>
<dbReference type="Proteomes" id="UP000222163">
    <property type="component" value="Unassembled WGS sequence"/>
</dbReference>
<feature type="domain" description="Flavodoxin-like fold" evidence="2">
    <location>
        <begin position="1"/>
        <end position="165"/>
    </location>
</feature>
<evidence type="ECO:0000313" key="5">
    <source>
        <dbReference type="Proteomes" id="UP000222163"/>
    </source>
</evidence>
<dbReference type="EMBL" id="PDUU01000001">
    <property type="protein sequence ID" value="PHN99198.1"/>
    <property type="molecule type" value="Genomic_DNA"/>
</dbReference>
<dbReference type="InterPro" id="IPR029039">
    <property type="entry name" value="Flavoprotein-like_sf"/>
</dbReference>
<dbReference type="GO" id="GO:0009055">
    <property type="term" value="F:electron transfer activity"/>
    <property type="evidence" value="ECO:0007669"/>
    <property type="project" value="TreeGrafter"/>
</dbReference>
<evidence type="ECO:0000256" key="1">
    <source>
        <dbReference type="ARBA" id="ARBA00023002"/>
    </source>
</evidence>